<dbReference type="PATRIC" id="fig|1288826.3.peg.527"/>
<evidence type="ECO:0000256" key="1">
    <source>
        <dbReference type="ARBA" id="ARBA00022503"/>
    </source>
</evidence>
<proteinExistence type="predicted"/>
<dbReference type="AlphaFoldDB" id="M7CV01"/>
<dbReference type="GO" id="GO:0008791">
    <property type="term" value="F:arginine N-succinyltransferase activity"/>
    <property type="evidence" value="ECO:0007669"/>
    <property type="project" value="InterPro"/>
</dbReference>
<dbReference type="Proteomes" id="UP000011960">
    <property type="component" value="Unassembled WGS sequence"/>
</dbReference>
<evidence type="ECO:0000313" key="5">
    <source>
        <dbReference type="Proteomes" id="UP000011960"/>
    </source>
</evidence>
<keyword evidence="1" id="KW-0056">Arginine metabolism</keyword>
<evidence type="ECO:0000256" key="3">
    <source>
        <dbReference type="ARBA" id="ARBA00023315"/>
    </source>
</evidence>
<comment type="caution">
    <text evidence="4">The sequence shown here is derived from an EMBL/GenBank/DDBJ whole genome shotgun (WGS) entry which is preliminary data.</text>
</comment>
<dbReference type="EMBL" id="APAT01000008">
    <property type="protein sequence ID" value="EMP56939.1"/>
    <property type="molecule type" value="Genomic_DNA"/>
</dbReference>
<name>M7CV01_9GAMM</name>
<dbReference type="InterPro" id="IPR007041">
    <property type="entry name" value="Arg_succinylTrfase_AstA/AruG"/>
</dbReference>
<keyword evidence="2 4" id="KW-0808">Transferase</keyword>
<dbReference type="GO" id="GO:0006527">
    <property type="term" value="P:L-arginine catabolic process"/>
    <property type="evidence" value="ECO:0007669"/>
    <property type="project" value="InterPro"/>
</dbReference>
<dbReference type="RefSeq" id="WP_008937704.1">
    <property type="nucleotide sequence ID" value="NZ_APAT01000008.1"/>
</dbReference>
<dbReference type="PANTHER" id="PTHR30420:SF1">
    <property type="entry name" value="ARGININE N-SUCCINYLTRANSFERASE"/>
    <property type="match status" value="1"/>
</dbReference>
<dbReference type="STRING" id="1288826.MSNKSG1_02731"/>
<reference evidence="4 5" key="1">
    <citation type="journal article" date="2013" name="Genome Announc.">
        <title>Genome Sequence of Hydrothermal Arsenic-Respiring Bacterium Marinobacter santoriniensis NKSG1T.</title>
        <authorList>
            <person name="Handley K.M."/>
            <person name="Upton M."/>
            <person name="Beatson S.A."/>
            <person name="Hery M."/>
            <person name="Lloyd J.R."/>
        </authorList>
    </citation>
    <scope>NUCLEOTIDE SEQUENCE [LARGE SCALE GENOMIC DNA]</scope>
    <source>
        <strain evidence="4 5">NKSG1</strain>
    </source>
</reference>
<dbReference type="Gene3D" id="2.40.40.20">
    <property type="match status" value="1"/>
</dbReference>
<keyword evidence="5" id="KW-1185">Reference proteome</keyword>
<keyword evidence="3" id="KW-0012">Acyltransferase</keyword>
<evidence type="ECO:0000313" key="4">
    <source>
        <dbReference type="EMBL" id="EMP56939.1"/>
    </source>
</evidence>
<organism evidence="4 5">
    <name type="scientific">Marinobacter santoriniensis NKSG1</name>
    <dbReference type="NCBI Taxonomy" id="1288826"/>
    <lineage>
        <taxon>Bacteria</taxon>
        <taxon>Pseudomonadati</taxon>
        <taxon>Pseudomonadota</taxon>
        <taxon>Gammaproteobacteria</taxon>
        <taxon>Pseudomonadales</taxon>
        <taxon>Marinobacteraceae</taxon>
        <taxon>Marinobacter</taxon>
    </lineage>
</organism>
<accession>M7CV01</accession>
<dbReference type="NCBIfam" id="TIGR03243">
    <property type="entry name" value="arg_catab_AOST"/>
    <property type="match status" value="1"/>
</dbReference>
<dbReference type="OrthoDB" id="21121at2"/>
<dbReference type="eggNOG" id="COG3138">
    <property type="taxonomic scope" value="Bacteria"/>
</dbReference>
<protein>
    <submittedName>
        <fullName evidence="4">Arginine/ornithine succinyltransferase subunit</fullName>
    </submittedName>
</protein>
<dbReference type="InterPro" id="IPR016181">
    <property type="entry name" value="Acyl_CoA_acyltransferase"/>
</dbReference>
<dbReference type="SUPFAM" id="SSF55729">
    <property type="entry name" value="Acyl-CoA N-acyltransferases (Nat)"/>
    <property type="match status" value="1"/>
</dbReference>
<dbReference type="PANTHER" id="PTHR30420">
    <property type="entry name" value="N-SUCCINYLARGININE DIHYDROLASE"/>
    <property type="match status" value="1"/>
</dbReference>
<dbReference type="Pfam" id="PF04958">
    <property type="entry name" value="AstA"/>
    <property type="match status" value="1"/>
</dbReference>
<gene>
    <name evidence="4" type="ORF">MSNKSG1_02731</name>
</gene>
<evidence type="ECO:0000256" key="2">
    <source>
        <dbReference type="ARBA" id="ARBA00022679"/>
    </source>
</evidence>
<sequence>MLILRPANFADLQGIERLAAVAGGSLTTLPANRDYLSELIERTTRSLRKSVDRPGTESYHFVLEDSDSQEIVGVSGIEAAVGLGSPFYSYRIEDVVRASNELQIHNRIPALHLCQDYIGSSRLCTLYLEQPYRSEDNLRLLSLARLLFIAAHSERFAPRIIAELQGVTDERGRSPFWESLGRHFFNMELRKANYLTGIDSKSFIADLLPQHPVYLPLLSKEARDALGRPREDAIEVQSLLETQGFAYRKYIDIFDAGPTLEAPTHMLRALTHSQILPVNVVESIEAGDTCRPALISNEGLDRFRCLRTVIDPGNPELGRAEAEALGVGAGDNIRVYWLDRP</sequence>